<sequence length="302" mass="33934">MVRGSQKGDSHGGIFLLDFENQKLDQVVDWNSGAIDFSGRGADRGLRGIAFDDERIFVAASDELFCYDPDFNVVGSWRNRYLKHAHEICRAGRKLFITSTGFDAVLVFDLDSEKFEWGFHLMGNPEQWQGFAFDPQDDQGPRPSNDQHINMVHVDRKGLFLSGLHTRAIVRVDNANRAQTLCSLPEGAHNARPFGDGIVFNDTQADRVRYVPRRGEQLAFIVPSYDPDTLEYKGVDDSSIARQAFGRGLCLLDERFIAAGSSPSTVSLYDIRSRDRVASVCMTMDIRNAIHGLEVWPFETAH</sequence>
<protein>
    <submittedName>
        <fullName evidence="1">Uncharacterized protein</fullName>
    </submittedName>
</protein>
<name>B8KTT8_9GAMM</name>
<dbReference type="Proteomes" id="UP000004699">
    <property type="component" value="Unassembled WGS sequence"/>
</dbReference>
<dbReference type="STRING" id="565045.NOR51B_1086"/>
<dbReference type="HOGENOM" id="CLU_887967_0_0_6"/>
<organism evidence="1 2">
    <name type="scientific">Luminiphilus syltensis NOR5-1B</name>
    <dbReference type="NCBI Taxonomy" id="565045"/>
    <lineage>
        <taxon>Bacteria</taxon>
        <taxon>Pseudomonadati</taxon>
        <taxon>Pseudomonadota</taxon>
        <taxon>Gammaproteobacteria</taxon>
        <taxon>Cellvibrionales</taxon>
        <taxon>Halieaceae</taxon>
        <taxon>Luminiphilus</taxon>
    </lineage>
</organism>
<evidence type="ECO:0000313" key="1">
    <source>
        <dbReference type="EMBL" id="EED35141.1"/>
    </source>
</evidence>
<dbReference type="AlphaFoldDB" id="B8KTT8"/>
<proteinExistence type="predicted"/>
<dbReference type="RefSeq" id="WP_009019887.1">
    <property type="nucleotide sequence ID" value="NZ_DS999411.1"/>
</dbReference>
<reference evidence="2" key="1">
    <citation type="journal article" date="2013" name="BMC Microbiol.">
        <title>Taxonomy and evolution of bacteriochlorophyll a-containing members of the OM60/NOR5 clade of marine gammaproteobacteria: description of Luminiphilus syltensis gen. nov., sp. nov., reclassification of Haliea rubra as Pseudohaliea rubra gen. nov., comb. nov., and emendation of Chromatocurvus halotolerans.</title>
        <authorList>
            <person name="Spring S."/>
            <person name="Riedel T."/>
            <person name="Sproer C."/>
            <person name="Yan S."/>
            <person name="Harder J."/>
            <person name="Fuchs B.M."/>
        </authorList>
    </citation>
    <scope>NUCLEOTIDE SEQUENCE [LARGE SCALE GENOMIC DNA]</scope>
    <source>
        <strain evidence="2">NOR51-B</strain>
    </source>
</reference>
<keyword evidence="2" id="KW-1185">Reference proteome</keyword>
<dbReference type="SUPFAM" id="SSF63825">
    <property type="entry name" value="YWTD domain"/>
    <property type="match status" value="1"/>
</dbReference>
<accession>B8KTT8</accession>
<evidence type="ECO:0000313" key="2">
    <source>
        <dbReference type="Proteomes" id="UP000004699"/>
    </source>
</evidence>
<dbReference type="eggNOG" id="ENOG5033QME">
    <property type="taxonomic scope" value="Bacteria"/>
</dbReference>
<gene>
    <name evidence="1" type="ORF">NOR51B_1086</name>
</gene>
<dbReference type="EMBL" id="DS999411">
    <property type="protein sequence ID" value="EED35141.1"/>
    <property type="molecule type" value="Genomic_DNA"/>
</dbReference>